<dbReference type="OrthoDB" id="3268595at2"/>
<proteinExistence type="predicted"/>
<evidence type="ECO:0000313" key="1">
    <source>
        <dbReference type="EMBL" id="SDT74334.1"/>
    </source>
</evidence>
<protein>
    <recommendedName>
        <fullName evidence="3">Phage Mu protein F like protein</fullName>
    </recommendedName>
</protein>
<dbReference type="AlphaFoldDB" id="A0A1H2CVD3"/>
<dbReference type="EMBL" id="LT629758">
    <property type="protein sequence ID" value="SDT74334.1"/>
    <property type="molecule type" value="Genomic_DNA"/>
</dbReference>
<reference evidence="1 2" key="1">
    <citation type="submission" date="2016-10" db="EMBL/GenBank/DDBJ databases">
        <authorList>
            <person name="de Groot N.N."/>
        </authorList>
    </citation>
    <scope>NUCLEOTIDE SEQUENCE [LARGE SCALE GENOMIC DNA]</scope>
    <source>
        <strain evidence="1 2">DSM 43941</strain>
    </source>
</reference>
<dbReference type="Proteomes" id="UP000198688">
    <property type="component" value="Chromosome I"/>
</dbReference>
<evidence type="ECO:0008006" key="3">
    <source>
        <dbReference type="Google" id="ProtNLM"/>
    </source>
</evidence>
<organism evidence="1 2">
    <name type="scientific">Actinoplanes derwentensis</name>
    <dbReference type="NCBI Taxonomy" id="113562"/>
    <lineage>
        <taxon>Bacteria</taxon>
        <taxon>Bacillati</taxon>
        <taxon>Actinomycetota</taxon>
        <taxon>Actinomycetes</taxon>
        <taxon>Micromonosporales</taxon>
        <taxon>Micromonosporaceae</taxon>
        <taxon>Actinoplanes</taxon>
    </lineage>
</organism>
<evidence type="ECO:0000313" key="2">
    <source>
        <dbReference type="Proteomes" id="UP000198688"/>
    </source>
</evidence>
<keyword evidence="2" id="KW-1185">Reference proteome</keyword>
<gene>
    <name evidence="1" type="ORF">SAMN04489716_6950</name>
</gene>
<accession>A0A1H2CVD3</accession>
<dbReference type="RefSeq" id="WP_092550791.1">
    <property type="nucleotide sequence ID" value="NZ_BOMJ01000003.1"/>
</dbReference>
<name>A0A1H2CVD3_9ACTN</name>
<dbReference type="STRING" id="113562.SAMN04489716_6950"/>
<sequence>MTQPSTTTTGQALTPAQMAALLALVQAQARVRQQLTATAVAAVLMPFRALSGADWWNSGKVSAAIRQALMIIQPAQRNAVALTDAYLARTATIMTGRTVRPAGPIEVTRIRRRIPADIVEQLVAEQRRPAWIELGDTWDGPADTIDDDPVWAVAEQEMEFLPPSHAYGRVADAYRWQVTARGDPPETAQGKAIARLTVVAQTDVTLAVREQYRRSLGQIRADGYRRILHPELSETGPCGLCAVAADRTYRTGDLLPLHAKCVCEVLPIYGDLDPGLTLNADDLGALYATAGGTRRELLRKVRVVLAEHGELGPTLINGDQHYRDPIEVARTRSADKRVRDQAQLDALLEIHDISRHRADHGENLTRSLRWQRERIAELQVALRKG</sequence>